<dbReference type="PANTHER" id="PTHR42993:SF1">
    <property type="entry name" value="MAOC-LIKE DEHYDRATASE DOMAIN-CONTAINING PROTEIN"/>
    <property type="match status" value="1"/>
</dbReference>
<dbReference type="AlphaFoldDB" id="A0A428WVE1"/>
<dbReference type="EMBL" id="QHHU01000011">
    <property type="protein sequence ID" value="RSM47048.1"/>
    <property type="molecule type" value="Genomic_DNA"/>
</dbReference>
<comment type="similarity">
    <text evidence="1">Belongs to the enoyl-CoA hydratase/isomerase family.</text>
</comment>
<reference evidence="3 4" key="1">
    <citation type="submission" date="2018-05" db="EMBL/GenBank/DDBJ databases">
        <title>Evolution of GPA BGCs.</title>
        <authorList>
            <person name="Waglechner N."/>
            <person name="Wright G.D."/>
        </authorList>
    </citation>
    <scope>NUCLEOTIDE SEQUENCE [LARGE SCALE GENOMIC DNA]</scope>
    <source>
        <strain evidence="3 4">DSM 5908</strain>
    </source>
</reference>
<evidence type="ECO:0000259" key="2">
    <source>
        <dbReference type="Pfam" id="PF01575"/>
    </source>
</evidence>
<dbReference type="CDD" id="cd03450">
    <property type="entry name" value="NodN"/>
    <property type="match status" value="1"/>
</dbReference>
<protein>
    <submittedName>
        <fullName evidence="3">MaoC family dehydratase</fullName>
    </submittedName>
</protein>
<dbReference type="OrthoDB" id="9801735at2"/>
<dbReference type="Gene3D" id="3.10.129.10">
    <property type="entry name" value="Hotdog Thioesterase"/>
    <property type="match status" value="1"/>
</dbReference>
<dbReference type="Pfam" id="PF01575">
    <property type="entry name" value="MaoC_dehydratas"/>
    <property type="match status" value="1"/>
</dbReference>
<feature type="domain" description="MaoC-like" evidence="2">
    <location>
        <begin position="15"/>
        <end position="121"/>
    </location>
</feature>
<dbReference type="InterPro" id="IPR029069">
    <property type="entry name" value="HotDog_dom_sf"/>
</dbReference>
<accession>A0A428WVE1</accession>
<evidence type="ECO:0000313" key="3">
    <source>
        <dbReference type="EMBL" id="RSM47048.1"/>
    </source>
</evidence>
<evidence type="ECO:0000256" key="1">
    <source>
        <dbReference type="ARBA" id="ARBA00005254"/>
    </source>
</evidence>
<name>A0A428WVE1_AMYBA</name>
<gene>
    <name evidence="3" type="ORF">DMA12_09945</name>
</gene>
<organism evidence="3 4">
    <name type="scientific">Amycolatopsis balhimycina DSM 5908</name>
    <dbReference type="NCBI Taxonomy" id="1081091"/>
    <lineage>
        <taxon>Bacteria</taxon>
        <taxon>Bacillati</taxon>
        <taxon>Actinomycetota</taxon>
        <taxon>Actinomycetes</taxon>
        <taxon>Pseudonocardiales</taxon>
        <taxon>Pseudonocardiaceae</taxon>
        <taxon>Amycolatopsis</taxon>
    </lineage>
</organism>
<dbReference type="PANTHER" id="PTHR42993">
    <property type="entry name" value="MAOC-LIKE DEHYDRATASE DOMAIN-CONTAINING PROTEIN"/>
    <property type="match status" value="1"/>
</dbReference>
<dbReference type="SUPFAM" id="SSF54637">
    <property type="entry name" value="Thioesterase/thiol ester dehydrase-isomerase"/>
    <property type="match status" value="1"/>
</dbReference>
<comment type="caution">
    <text evidence="3">The sequence shown here is derived from an EMBL/GenBank/DDBJ whole genome shotgun (WGS) entry which is preliminary data.</text>
</comment>
<dbReference type="RefSeq" id="WP_020639298.1">
    <property type="nucleotide sequence ID" value="NZ_QHHU01000011.1"/>
</dbReference>
<evidence type="ECO:0000313" key="4">
    <source>
        <dbReference type="Proteomes" id="UP000286716"/>
    </source>
</evidence>
<dbReference type="InterPro" id="IPR002539">
    <property type="entry name" value="MaoC-like_dom"/>
</dbReference>
<keyword evidence="4" id="KW-1185">Reference proteome</keyword>
<sequence>MQVLAGLEGIFAAKGSVLGSSEWVTIDQDRIDAFAGATGDHQWIHVDAERAAAGPFGTTIAHGYLTLSLLPMFMVAVYRVEGARMAVNYGLDKVRFVTPVPVGSRLRGTTELVDAQPLDATSAQLFFRVTVEIEGVERPACVAETVSRQYF</sequence>
<dbReference type="Proteomes" id="UP000286716">
    <property type="component" value="Unassembled WGS sequence"/>
</dbReference>
<dbReference type="InterPro" id="IPR039375">
    <property type="entry name" value="NodN-like"/>
</dbReference>
<proteinExistence type="inferred from homology"/>